<sequence length="78" mass="8757">METLVRKGRTAQEKTVTLARAKCVSSKRVDHSAVVESLRADYPWVRAVMDDPSLMEGKHEPVDLGPLDELQEFIFGSK</sequence>
<keyword evidence="2" id="KW-1185">Reference proteome</keyword>
<organism evidence="1 2">
    <name type="scientific">Sulfuritalea hydrogenivorans sk43H</name>
    <dbReference type="NCBI Taxonomy" id="1223802"/>
    <lineage>
        <taxon>Bacteria</taxon>
        <taxon>Pseudomonadati</taxon>
        <taxon>Pseudomonadota</taxon>
        <taxon>Betaproteobacteria</taxon>
        <taxon>Nitrosomonadales</taxon>
        <taxon>Sterolibacteriaceae</taxon>
        <taxon>Sulfuritalea</taxon>
    </lineage>
</organism>
<dbReference type="Proteomes" id="UP000031637">
    <property type="component" value="Chromosome"/>
</dbReference>
<evidence type="ECO:0000313" key="1">
    <source>
        <dbReference type="EMBL" id="BAO29487.1"/>
    </source>
</evidence>
<proteinExistence type="predicted"/>
<dbReference type="KEGG" id="shd:SUTH_01694"/>
<dbReference type="HOGENOM" id="CLU_2620736_0_0_4"/>
<name>W0SEW3_9PROT</name>
<dbReference type="RefSeq" id="WP_148312883.1">
    <property type="nucleotide sequence ID" value="NZ_AP012547.1"/>
</dbReference>
<reference evidence="1 2" key="1">
    <citation type="journal article" date="2014" name="Syst. Appl. Microbiol.">
        <title>Complete genomes of freshwater sulfur oxidizers Sulfuricella denitrificans skB26 and Sulfuritalea hydrogenivorans sk43H: genetic insights into the sulfur oxidation pathway of betaproteobacteria.</title>
        <authorList>
            <person name="Watanabe T."/>
            <person name="Kojima H."/>
            <person name="Fukui M."/>
        </authorList>
    </citation>
    <scope>NUCLEOTIDE SEQUENCE [LARGE SCALE GENOMIC DNA]</scope>
    <source>
        <strain evidence="1">DSM22779</strain>
    </source>
</reference>
<dbReference type="STRING" id="1223802.SUTH_01694"/>
<dbReference type="AlphaFoldDB" id="W0SEW3"/>
<accession>W0SEW3</accession>
<evidence type="ECO:0000313" key="2">
    <source>
        <dbReference type="Proteomes" id="UP000031637"/>
    </source>
</evidence>
<dbReference type="EMBL" id="AP012547">
    <property type="protein sequence ID" value="BAO29487.1"/>
    <property type="molecule type" value="Genomic_DNA"/>
</dbReference>
<protein>
    <submittedName>
        <fullName evidence="1">Uncharacterized protein</fullName>
    </submittedName>
</protein>
<gene>
    <name evidence="1" type="ORF">SUTH_01694</name>
</gene>